<organism evidence="1 2">
    <name type="scientific">Bradyrhizobium guangdongense</name>
    <dbReference type="NCBI Taxonomy" id="1325090"/>
    <lineage>
        <taxon>Bacteria</taxon>
        <taxon>Pseudomonadati</taxon>
        <taxon>Pseudomonadota</taxon>
        <taxon>Alphaproteobacteria</taxon>
        <taxon>Hyphomicrobiales</taxon>
        <taxon>Nitrobacteraceae</taxon>
        <taxon>Bradyrhizobium</taxon>
    </lineage>
</organism>
<proteinExistence type="predicted"/>
<dbReference type="EMBL" id="BMHC01000033">
    <property type="protein sequence ID" value="GGI33728.1"/>
    <property type="molecule type" value="Genomic_DNA"/>
</dbReference>
<dbReference type="AlphaFoldDB" id="A0AA87WE84"/>
<accession>A0AA87WE84</accession>
<dbReference type="Proteomes" id="UP000625079">
    <property type="component" value="Unassembled WGS sequence"/>
</dbReference>
<evidence type="ECO:0008006" key="3">
    <source>
        <dbReference type="Google" id="ProtNLM"/>
    </source>
</evidence>
<gene>
    <name evidence="1" type="ORF">GCM10010987_75830</name>
</gene>
<sequence length="274" mass="29872">MQVGIALESDLFFQREFRLPRSELDALKRILAQEVVHRTPFQLADIWHGVTPDAPSNEGVASFRHWIIPKDRVEAEIARLGLQVSEIDFIAVTPATGAPIIVVTLEETRQDDPPWVLRATRILGGALAIATIAGLLGFEWWQSNRAAGLEDELYEAKQGVQFGQQGVGATARLVALKAVPGTLAAWDELSRVIPDHTFLTEVRIAAGTITLSGVSSDAARLVRTLDGSRLFTGATLVGPITPDAAERRDRFRMSLKLRKAGAGRVSKPAERPQS</sequence>
<name>A0AA87WE84_9BRAD</name>
<dbReference type="Pfam" id="PF05137">
    <property type="entry name" value="PilN"/>
    <property type="match status" value="1"/>
</dbReference>
<reference evidence="1" key="1">
    <citation type="journal article" date="2014" name="Int. J. Syst. Evol. Microbiol.">
        <title>Complete genome sequence of Corynebacterium casei LMG S-19264T (=DSM 44701T), isolated from a smear-ripened cheese.</title>
        <authorList>
            <consortium name="US DOE Joint Genome Institute (JGI-PGF)"/>
            <person name="Walter F."/>
            <person name="Albersmeier A."/>
            <person name="Kalinowski J."/>
            <person name="Ruckert C."/>
        </authorList>
    </citation>
    <scope>NUCLEOTIDE SEQUENCE</scope>
    <source>
        <strain evidence="1">CGMCC 1.15034</strain>
    </source>
</reference>
<comment type="caution">
    <text evidence="1">The sequence shown here is derived from an EMBL/GenBank/DDBJ whole genome shotgun (WGS) entry which is preliminary data.</text>
</comment>
<protein>
    <recommendedName>
        <fullName evidence="3">PilN domain-containing protein</fullName>
    </recommendedName>
</protein>
<reference evidence="1" key="2">
    <citation type="submission" date="2022-12" db="EMBL/GenBank/DDBJ databases">
        <authorList>
            <person name="Sun Q."/>
            <person name="Zhou Y."/>
        </authorList>
    </citation>
    <scope>NUCLEOTIDE SEQUENCE</scope>
    <source>
        <strain evidence="1">CGMCC 1.15034</strain>
    </source>
</reference>
<evidence type="ECO:0000313" key="2">
    <source>
        <dbReference type="Proteomes" id="UP000625079"/>
    </source>
</evidence>
<evidence type="ECO:0000313" key="1">
    <source>
        <dbReference type="EMBL" id="GGI33728.1"/>
    </source>
</evidence>
<dbReference type="InterPro" id="IPR007813">
    <property type="entry name" value="PilN"/>
</dbReference>